<reference evidence="2" key="1">
    <citation type="submission" date="2017-02" db="UniProtKB">
        <authorList>
            <consortium name="WormBaseParasite"/>
        </authorList>
    </citation>
    <scope>IDENTIFICATION</scope>
</reference>
<dbReference type="WBParaSite" id="PTRK_0001056200.1">
    <property type="protein sequence ID" value="PTRK_0001056200.1"/>
    <property type="gene ID" value="PTRK_0001056200"/>
</dbReference>
<dbReference type="STRING" id="131310.A0A0N4ZPV5"/>
<keyword evidence="1" id="KW-1185">Reference proteome</keyword>
<organism evidence="1 2">
    <name type="scientific">Parastrongyloides trichosuri</name>
    <name type="common">Possum-specific nematode worm</name>
    <dbReference type="NCBI Taxonomy" id="131310"/>
    <lineage>
        <taxon>Eukaryota</taxon>
        <taxon>Metazoa</taxon>
        <taxon>Ecdysozoa</taxon>
        <taxon>Nematoda</taxon>
        <taxon>Chromadorea</taxon>
        <taxon>Rhabditida</taxon>
        <taxon>Tylenchina</taxon>
        <taxon>Panagrolaimomorpha</taxon>
        <taxon>Strongyloidoidea</taxon>
        <taxon>Strongyloididae</taxon>
        <taxon>Parastrongyloides</taxon>
    </lineage>
</organism>
<dbReference type="AlphaFoldDB" id="A0A0N4ZPV5"/>
<sequence>MLPFKNTKNYPLTSSQTYFDANMEDVTINFDTSYYHAFDGNVLEMDEHKENQTLQVPYKRYKYETNFVENDFKVKDELPFYQYNIPQTIEYYNGNVYNESFNDIKCSTVMPREVKKDKPLTTVRRRVSAIRVKKDSMTLSQLEKALRRKLFEKLGRNVDVSLIDKTHCRCGICKIIISLNKKFEVVHVVRHFNAWHPAVHMCTRSWPGLEGSVQNSNNEFDNYCYNQKNDKLFFGRSHIKFINKRTDVDIGGTTKQLKKTAERVSFDDRESNYLIQCLRCFKIMEHHQLSMHFSSDHSGYITTPRCNLCIKEILINAELYHIHETNFEVSIKNEKEILSNHSKKIFENLDELFSHIQNFVKNGRNNEEEQNNSDTIENKDELPIVPQIEHLNSRRTLGRGSKPKRNFVHPQYRQACPVNSEYVEQIEQNRWRCKLCDFTIVGAVISAAAIRHFKRSHLGNNIINRGNIEFLDKTSVYYKFNVELCNARLEKCSSGEMKMTDENTVVCYKCNDVAMNLHKPFNICRGIRHLKSRHPELMPEHNISLMESFKTEVIKDTGTDNNLSSRQEVDNMDVDGGFNQVLISTVPGHPYNYQNIFYDENNVEQHITFSYPEYDVPQGLPIQEQLQYNMNNYYQLPYFDPSGEVTHTEGYFLTSQSHNEYINITLKDGREEFYQKIPLTKYRIPKNITNIVKLEDIDGNECFVIMKENEEFDSDAALKVFYKNY</sequence>
<evidence type="ECO:0000313" key="2">
    <source>
        <dbReference type="WBParaSite" id="PTRK_0001056200.1"/>
    </source>
</evidence>
<accession>A0A0N4ZPV5</accession>
<proteinExistence type="predicted"/>
<evidence type="ECO:0000313" key="1">
    <source>
        <dbReference type="Proteomes" id="UP000038045"/>
    </source>
</evidence>
<protein>
    <submittedName>
        <fullName evidence="2">C2H2-type domain-containing protein</fullName>
    </submittedName>
</protein>
<dbReference type="Proteomes" id="UP000038045">
    <property type="component" value="Unplaced"/>
</dbReference>
<name>A0A0N4ZPV5_PARTI</name>